<protein>
    <recommendedName>
        <fullName evidence="4">Secreted protein</fullName>
    </recommendedName>
</protein>
<dbReference type="AlphaFoldDB" id="A0A2T0VNI9"/>
<proteinExistence type="predicted"/>
<evidence type="ECO:0000313" key="3">
    <source>
        <dbReference type="Proteomes" id="UP000239896"/>
    </source>
</evidence>
<reference evidence="2 3" key="1">
    <citation type="submission" date="2018-03" db="EMBL/GenBank/DDBJ databases">
        <title>Comparative analysis of microorganisms from saline springs in Andes Mountain Range, Colombia.</title>
        <authorList>
            <person name="Rubin E."/>
        </authorList>
    </citation>
    <scope>NUCLEOTIDE SEQUENCE [LARGE SCALE GENOMIC DNA]</scope>
    <source>
        <strain evidence="2 3">USBA 854</strain>
    </source>
</reference>
<comment type="caution">
    <text evidence="2">The sequence shown here is derived from an EMBL/GenBank/DDBJ whole genome shotgun (WGS) entry which is preliminary data.</text>
</comment>
<keyword evidence="1" id="KW-0732">Signal</keyword>
<dbReference type="EMBL" id="PVTM01000006">
    <property type="protein sequence ID" value="PRY71783.1"/>
    <property type="molecule type" value="Genomic_DNA"/>
</dbReference>
<feature type="chain" id="PRO_5015721783" description="Secreted protein" evidence="1">
    <location>
        <begin position="32"/>
        <end position="183"/>
    </location>
</feature>
<dbReference type="RefSeq" id="WP_219904814.1">
    <property type="nucleotide sequence ID" value="NZ_PVTM01000006.1"/>
</dbReference>
<accession>A0A2T0VNI9</accession>
<organism evidence="2 3">
    <name type="scientific">Halomonas ventosae</name>
    <dbReference type="NCBI Taxonomy" id="229007"/>
    <lineage>
        <taxon>Bacteria</taxon>
        <taxon>Pseudomonadati</taxon>
        <taxon>Pseudomonadota</taxon>
        <taxon>Gammaproteobacteria</taxon>
        <taxon>Oceanospirillales</taxon>
        <taxon>Halomonadaceae</taxon>
        <taxon>Halomonas</taxon>
    </lineage>
</organism>
<evidence type="ECO:0008006" key="4">
    <source>
        <dbReference type="Google" id="ProtNLM"/>
    </source>
</evidence>
<sequence length="183" mass="19408">MKNLTDGMTRLAGPGLAVLLASLAGHGVAVADQAKIDDALAAAWPGMVEGAQVVDWEGKVLKEGSNGYTCLPTPPSMTGTAPMCLDEAWQAWGQAWQNREPFEAEAMGIAYMLAGDEGASNVDPYAEGPTDDNEWVVEGPHLMLLAPAALLEAYPTDPHNGGPYVMWKGTDYQHLMVPVGARE</sequence>
<name>A0A2T0VNI9_9GAMM</name>
<feature type="signal peptide" evidence="1">
    <location>
        <begin position="1"/>
        <end position="31"/>
    </location>
</feature>
<dbReference type="Proteomes" id="UP000239896">
    <property type="component" value="Unassembled WGS sequence"/>
</dbReference>
<evidence type="ECO:0000256" key="1">
    <source>
        <dbReference type="SAM" id="SignalP"/>
    </source>
</evidence>
<evidence type="ECO:0000313" key="2">
    <source>
        <dbReference type="EMBL" id="PRY71783.1"/>
    </source>
</evidence>
<gene>
    <name evidence="2" type="ORF">BCL64_106162</name>
</gene>
<keyword evidence="3" id="KW-1185">Reference proteome</keyword>